<dbReference type="AlphaFoldDB" id="A0A2H3E1L0"/>
<dbReference type="Proteomes" id="UP000217790">
    <property type="component" value="Unassembled WGS sequence"/>
</dbReference>
<name>A0A2H3E1L0_ARMGA</name>
<reference evidence="3" key="1">
    <citation type="journal article" date="2017" name="Nat. Ecol. Evol.">
        <title>Genome expansion and lineage-specific genetic innovations in the forest pathogenic fungi Armillaria.</title>
        <authorList>
            <person name="Sipos G."/>
            <person name="Prasanna A.N."/>
            <person name="Walter M.C."/>
            <person name="O'Connor E."/>
            <person name="Balint B."/>
            <person name="Krizsan K."/>
            <person name="Kiss B."/>
            <person name="Hess J."/>
            <person name="Varga T."/>
            <person name="Slot J."/>
            <person name="Riley R."/>
            <person name="Boka B."/>
            <person name="Rigling D."/>
            <person name="Barry K."/>
            <person name="Lee J."/>
            <person name="Mihaltcheva S."/>
            <person name="LaButti K."/>
            <person name="Lipzen A."/>
            <person name="Waldron R."/>
            <person name="Moloney N.M."/>
            <person name="Sperisen C."/>
            <person name="Kredics L."/>
            <person name="Vagvoelgyi C."/>
            <person name="Patrignani A."/>
            <person name="Fitzpatrick D."/>
            <person name="Nagy I."/>
            <person name="Doyle S."/>
            <person name="Anderson J.B."/>
            <person name="Grigoriev I.V."/>
            <person name="Gueldener U."/>
            <person name="Muensterkoetter M."/>
            <person name="Nagy L.G."/>
        </authorList>
    </citation>
    <scope>NUCLEOTIDE SEQUENCE [LARGE SCALE GENOMIC DNA]</scope>
    <source>
        <strain evidence="3">Ar21-2</strain>
    </source>
</reference>
<dbReference type="InParanoid" id="A0A2H3E1L0"/>
<accession>A0A2H3E1L0</accession>
<organism evidence="2 3">
    <name type="scientific">Armillaria gallica</name>
    <name type="common">Bulbous honey fungus</name>
    <name type="synonym">Armillaria bulbosa</name>
    <dbReference type="NCBI Taxonomy" id="47427"/>
    <lineage>
        <taxon>Eukaryota</taxon>
        <taxon>Fungi</taxon>
        <taxon>Dikarya</taxon>
        <taxon>Basidiomycota</taxon>
        <taxon>Agaricomycotina</taxon>
        <taxon>Agaricomycetes</taxon>
        <taxon>Agaricomycetidae</taxon>
        <taxon>Agaricales</taxon>
        <taxon>Marasmiineae</taxon>
        <taxon>Physalacriaceae</taxon>
        <taxon>Armillaria</taxon>
    </lineage>
</organism>
<sequence>MKINTLLPATQGPQPQYARRSFEGIVGTGGDEQGSGTHPMLRPEMYQDRPSRHASAFSDNLQTRSTIPSSASSNRDDRQFADLGHLPKHPGTPAWIPSIVDLFAIEPDGETTYIRVCTRVRFESRYSIIACPYAVRTRLVGGHAHHHLLIRDFLSLASSMCASRDIVIARLLGYVTFRSFRWTNPSESITRLATD</sequence>
<evidence type="ECO:0000313" key="2">
    <source>
        <dbReference type="EMBL" id="PBK93596.1"/>
    </source>
</evidence>
<dbReference type="EMBL" id="KZ293656">
    <property type="protein sequence ID" value="PBK93596.1"/>
    <property type="molecule type" value="Genomic_DNA"/>
</dbReference>
<keyword evidence="3" id="KW-1185">Reference proteome</keyword>
<feature type="region of interest" description="Disordered" evidence="1">
    <location>
        <begin position="49"/>
        <end position="80"/>
    </location>
</feature>
<proteinExistence type="predicted"/>
<protein>
    <submittedName>
        <fullName evidence="2">Uncharacterized protein</fullName>
    </submittedName>
</protein>
<evidence type="ECO:0000313" key="3">
    <source>
        <dbReference type="Proteomes" id="UP000217790"/>
    </source>
</evidence>
<feature type="non-terminal residue" evidence="2">
    <location>
        <position position="195"/>
    </location>
</feature>
<feature type="compositionally biased region" description="Polar residues" evidence="1">
    <location>
        <begin position="57"/>
        <end position="73"/>
    </location>
</feature>
<gene>
    <name evidence="2" type="ORF">ARMGADRAFT_1012426</name>
</gene>
<evidence type="ECO:0000256" key="1">
    <source>
        <dbReference type="SAM" id="MobiDB-lite"/>
    </source>
</evidence>